<reference evidence="1" key="1">
    <citation type="submission" date="2018-05" db="EMBL/GenBank/DDBJ databases">
        <authorList>
            <person name="Lanie J.A."/>
            <person name="Ng W.-L."/>
            <person name="Kazmierczak K.M."/>
            <person name="Andrzejewski T.M."/>
            <person name="Davidsen T.M."/>
            <person name="Wayne K.J."/>
            <person name="Tettelin H."/>
            <person name="Glass J.I."/>
            <person name="Rusch D."/>
            <person name="Podicherti R."/>
            <person name="Tsui H.-C.T."/>
            <person name="Winkler M.E."/>
        </authorList>
    </citation>
    <scope>NUCLEOTIDE SEQUENCE</scope>
</reference>
<name>A0A381RKS4_9ZZZZ</name>
<organism evidence="1">
    <name type="scientific">marine metagenome</name>
    <dbReference type="NCBI Taxonomy" id="408172"/>
    <lineage>
        <taxon>unclassified sequences</taxon>
        <taxon>metagenomes</taxon>
        <taxon>ecological metagenomes</taxon>
    </lineage>
</organism>
<evidence type="ECO:0000313" key="1">
    <source>
        <dbReference type="EMBL" id="SUZ91921.1"/>
    </source>
</evidence>
<evidence type="ECO:0008006" key="2">
    <source>
        <dbReference type="Google" id="ProtNLM"/>
    </source>
</evidence>
<dbReference type="AlphaFoldDB" id="A0A381RKS4"/>
<sequence length="122" mass="13318">MPKFVHVFTGPKGVSVIEEKEFEMTEFLDTEGAHGLASPVEQTPGISFRMVKAGYFLDFHTAPRRQYSISLTGSVELGLPDGTLKQYGPGTVLLAEDMTGTGHSTRVIGDEDRFTIIIPLSD</sequence>
<protein>
    <recommendedName>
        <fullName evidence="2">Cupin 2 conserved barrel domain-containing protein</fullName>
    </recommendedName>
</protein>
<accession>A0A381RKS4</accession>
<proteinExistence type="predicted"/>
<gene>
    <name evidence="1" type="ORF">METZ01_LOCUS44775</name>
</gene>
<dbReference type="EMBL" id="UINC01002017">
    <property type="protein sequence ID" value="SUZ91921.1"/>
    <property type="molecule type" value="Genomic_DNA"/>
</dbReference>